<evidence type="ECO:0000259" key="1">
    <source>
        <dbReference type="Pfam" id="PF13649"/>
    </source>
</evidence>
<evidence type="ECO:0000313" key="3">
    <source>
        <dbReference type="Proteomes" id="UP001144036"/>
    </source>
</evidence>
<evidence type="ECO:0000313" key="2">
    <source>
        <dbReference type="EMBL" id="MDA0635760.1"/>
    </source>
</evidence>
<proteinExistence type="predicted"/>
<dbReference type="SUPFAM" id="SSF53335">
    <property type="entry name" value="S-adenosyl-L-methionine-dependent methyltransferases"/>
    <property type="match status" value="1"/>
</dbReference>
<dbReference type="Proteomes" id="UP001144036">
    <property type="component" value="Unassembled WGS sequence"/>
</dbReference>
<dbReference type="Gene3D" id="2.20.130.10">
    <property type="entry name" value="CAC2371-like domains"/>
    <property type="match status" value="1"/>
</dbReference>
<keyword evidence="2" id="KW-0489">Methyltransferase</keyword>
<protein>
    <submittedName>
        <fullName evidence="2">Class I SAM-dependent methyltransferase</fullName>
    </submittedName>
</protein>
<accession>A0ABT4SFJ8</accession>
<name>A0ABT4SFJ8_9ACTN</name>
<dbReference type="Gene3D" id="3.40.50.150">
    <property type="entry name" value="Vaccinia Virus protein VP39"/>
    <property type="match status" value="1"/>
</dbReference>
<dbReference type="InterPro" id="IPR029063">
    <property type="entry name" value="SAM-dependent_MTases_sf"/>
</dbReference>
<dbReference type="RefSeq" id="WP_270156612.1">
    <property type="nucleotide sequence ID" value="NZ_JAPNNL010000081.1"/>
</dbReference>
<dbReference type="GO" id="GO:0008168">
    <property type="term" value="F:methyltransferase activity"/>
    <property type="evidence" value="ECO:0007669"/>
    <property type="project" value="UniProtKB-KW"/>
</dbReference>
<keyword evidence="2" id="KW-0808">Transferase</keyword>
<dbReference type="GO" id="GO:0032259">
    <property type="term" value="P:methylation"/>
    <property type="evidence" value="ECO:0007669"/>
    <property type="project" value="UniProtKB-KW"/>
</dbReference>
<dbReference type="CDD" id="cd02440">
    <property type="entry name" value="AdoMet_MTases"/>
    <property type="match status" value="1"/>
</dbReference>
<dbReference type="PANTHER" id="PTHR43464:SF92">
    <property type="entry name" value="SLR1071 PROTEIN"/>
    <property type="match status" value="1"/>
</dbReference>
<gene>
    <name evidence="2" type="ORF">OUY22_20260</name>
</gene>
<reference evidence="2" key="1">
    <citation type="submission" date="2022-11" db="EMBL/GenBank/DDBJ databases">
        <title>Nonomuraea corallina sp. nov., a new species of the genus Nonomuraea isolated from sea side sediment in Thai sea.</title>
        <authorList>
            <person name="Ngamcharungchit C."/>
            <person name="Matsumoto A."/>
            <person name="Suriyachadkun C."/>
            <person name="Panbangred W."/>
            <person name="Inahashi Y."/>
            <person name="Intra B."/>
        </authorList>
    </citation>
    <scope>NUCLEOTIDE SEQUENCE</scope>
    <source>
        <strain evidence="2">MCN248</strain>
    </source>
</reference>
<comment type="caution">
    <text evidence="2">The sequence shown here is derived from an EMBL/GenBank/DDBJ whole genome shotgun (WGS) entry which is preliminary data.</text>
</comment>
<dbReference type="EMBL" id="JAPNNL010000081">
    <property type="protein sequence ID" value="MDA0635760.1"/>
    <property type="molecule type" value="Genomic_DNA"/>
</dbReference>
<keyword evidence="3" id="KW-1185">Reference proteome</keyword>
<sequence length="235" mass="24876">MYIRELAETYDDIYLARGRDYAAEAARVTEVVRERNPGAATLLDAPCGTGAHLRHFAERFAHVEGVELSSDMRGVAARRLPGVTISAGDLRGFSLGRRFDAVTCLFAISHMACQSELEAAIGCLAGHLAPGGVLVVEPWWQPDGYAAGHVAGDLVNGPRTVARVSHSTREGRRVHTEVHCLVADSETGVRHASETFSLTLFSDADYTAAFAAAGLGCERVTGAGGNSRLLVGSPG</sequence>
<dbReference type="Pfam" id="PF13649">
    <property type="entry name" value="Methyltransf_25"/>
    <property type="match status" value="1"/>
</dbReference>
<organism evidence="2 3">
    <name type="scientific">Nonomuraea corallina</name>
    <dbReference type="NCBI Taxonomy" id="2989783"/>
    <lineage>
        <taxon>Bacteria</taxon>
        <taxon>Bacillati</taxon>
        <taxon>Actinomycetota</taxon>
        <taxon>Actinomycetes</taxon>
        <taxon>Streptosporangiales</taxon>
        <taxon>Streptosporangiaceae</taxon>
        <taxon>Nonomuraea</taxon>
    </lineage>
</organism>
<dbReference type="InterPro" id="IPR041698">
    <property type="entry name" value="Methyltransf_25"/>
</dbReference>
<dbReference type="PANTHER" id="PTHR43464">
    <property type="entry name" value="METHYLTRANSFERASE"/>
    <property type="match status" value="1"/>
</dbReference>
<feature type="domain" description="Methyltransferase" evidence="1">
    <location>
        <begin position="43"/>
        <end position="132"/>
    </location>
</feature>